<evidence type="ECO:0000313" key="2">
    <source>
        <dbReference type="EMBL" id="MRG90730.1"/>
    </source>
</evidence>
<dbReference type="RefSeq" id="WP_153817614.1">
    <property type="nucleotide sequence ID" value="NZ_WJIE01000001.1"/>
</dbReference>
<accession>A0A6N7PKH3</accession>
<sequence>MIRRYLVHFAACAASALLFGCGEGSTADAIDRDTGHFTVNWTISNQRAANYCTAYDATGALIQIRNDQEEFVADIRVPCTQFEASIELPVDNYHATIVLVKEDGEAVGNRIDLGTFKVEAGDDIAREATFAMPPPRD</sequence>
<name>A0A6N7PKH3_9BACT</name>
<reference evidence="2 3" key="1">
    <citation type="submission" date="2019-10" db="EMBL/GenBank/DDBJ databases">
        <title>A soil myxobacterium in the family Polyangiaceae.</title>
        <authorList>
            <person name="Li Y."/>
            <person name="Wang J."/>
        </authorList>
    </citation>
    <scope>NUCLEOTIDE SEQUENCE [LARGE SCALE GENOMIC DNA]</scope>
    <source>
        <strain evidence="2 3">DSM 14734</strain>
    </source>
</reference>
<organism evidence="2 3">
    <name type="scientific">Polyangium spumosum</name>
    <dbReference type="NCBI Taxonomy" id="889282"/>
    <lineage>
        <taxon>Bacteria</taxon>
        <taxon>Pseudomonadati</taxon>
        <taxon>Myxococcota</taxon>
        <taxon>Polyangia</taxon>
        <taxon>Polyangiales</taxon>
        <taxon>Polyangiaceae</taxon>
        <taxon>Polyangium</taxon>
    </lineage>
</organism>
<gene>
    <name evidence="2" type="ORF">GF068_02145</name>
</gene>
<dbReference type="OrthoDB" id="9832146at2"/>
<dbReference type="PROSITE" id="PS51257">
    <property type="entry name" value="PROKAR_LIPOPROTEIN"/>
    <property type="match status" value="1"/>
</dbReference>
<evidence type="ECO:0008006" key="4">
    <source>
        <dbReference type="Google" id="ProtNLM"/>
    </source>
</evidence>
<protein>
    <recommendedName>
        <fullName evidence="4">Lipoprotein</fullName>
    </recommendedName>
</protein>
<dbReference type="Proteomes" id="UP000440224">
    <property type="component" value="Unassembled WGS sequence"/>
</dbReference>
<evidence type="ECO:0000313" key="3">
    <source>
        <dbReference type="Proteomes" id="UP000440224"/>
    </source>
</evidence>
<feature type="signal peptide" evidence="1">
    <location>
        <begin position="1"/>
        <end position="20"/>
    </location>
</feature>
<feature type="chain" id="PRO_5026706501" description="Lipoprotein" evidence="1">
    <location>
        <begin position="21"/>
        <end position="137"/>
    </location>
</feature>
<proteinExistence type="predicted"/>
<dbReference type="AlphaFoldDB" id="A0A6N7PKH3"/>
<keyword evidence="3" id="KW-1185">Reference proteome</keyword>
<evidence type="ECO:0000256" key="1">
    <source>
        <dbReference type="SAM" id="SignalP"/>
    </source>
</evidence>
<comment type="caution">
    <text evidence="2">The sequence shown here is derived from an EMBL/GenBank/DDBJ whole genome shotgun (WGS) entry which is preliminary data.</text>
</comment>
<keyword evidence="1" id="KW-0732">Signal</keyword>
<dbReference type="EMBL" id="WJIE01000001">
    <property type="protein sequence ID" value="MRG90730.1"/>
    <property type="molecule type" value="Genomic_DNA"/>
</dbReference>